<protein>
    <recommendedName>
        <fullName evidence="3">LXG domain-containing protein</fullName>
    </recommendedName>
</protein>
<dbReference type="InterPro" id="IPR006829">
    <property type="entry name" value="LXG_dom"/>
</dbReference>
<evidence type="ECO:0000313" key="5">
    <source>
        <dbReference type="Proteomes" id="UP000053719"/>
    </source>
</evidence>
<reference evidence="5" key="1">
    <citation type="submission" date="2015-10" db="EMBL/GenBank/DDBJ databases">
        <title>Draft Genome Sequences of 11 Lactococcus lactis subspecies cremoris strains.</title>
        <authorList>
            <person name="Wels M."/>
            <person name="Backus L."/>
            <person name="Boekhorst J."/>
            <person name="Dijkstra A."/>
            <person name="Beerthuizen M."/>
            <person name="Kelly W."/>
            <person name="Siezen R."/>
            <person name="Bachmann H."/>
            <person name="Van Hijum S."/>
        </authorList>
    </citation>
    <scope>NUCLEOTIDE SEQUENCE [LARGE SCALE GENOMIC DNA]</scope>
    <source>
        <strain evidence="5">M20</strain>
    </source>
</reference>
<evidence type="ECO:0000256" key="2">
    <source>
        <dbReference type="SAM" id="Coils"/>
    </source>
</evidence>
<feature type="coiled-coil region" evidence="2">
    <location>
        <begin position="37"/>
        <end position="74"/>
    </location>
</feature>
<evidence type="ECO:0000259" key="3">
    <source>
        <dbReference type="PROSITE" id="PS51756"/>
    </source>
</evidence>
<proteinExistence type="inferred from homology"/>
<evidence type="ECO:0000313" key="4">
    <source>
        <dbReference type="EMBL" id="KSU20715.1"/>
    </source>
</evidence>
<comment type="similarity">
    <text evidence="1">In the N-terminal section; belongs to the LXG family.</text>
</comment>
<dbReference type="PATRIC" id="fig|1360.114.peg.867"/>
<dbReference type="PROSITE" id="PS51756">
    <property type="entry name" value="LXG"/>
    <property type="match status" value="1"/>
</dbReference>
<gene>
    <name evidence="4" type="ORF">M20_1345</name>
</gene>
<organism evidence="4 5">
    <name type="scientific">Lactococcus lactis subsp. lactis</name>
    <name type="common">Streptococcus lactis</name>
    <dbReference type="NCBI Taxonomy" id="1360"/>
    <lineage>
        <taxon>Bacteria</taxon>
        <taxon>Bacillati</taxon>
        <taxon>Bacillota</taxon>
        <taxon>Bacilli</taxon>
        <taxon>Lactobacillales</taxon>
        <taxon>Streptococcaceae</taxon>
        <taxon>Lactococcus</taxon>
    </lineage>
</organism>
<name>A0A0V8E4Q0_LACLL</name>
<accession>A0A0V8E4Q0</accession>
<comment type="caution">
    <text evidence="4">The sequence shown here is derived from an EMBL/GenBank/DDBJ whole genome shotgun (WGS) entry which is preliminary data.</text>
</comment>
<dbReference type="EMBL" id="LKLU01000081">
    <property type="protein sequence ID" value="KSU20715.1"/>
    <property type="molecule type" value="Genomic_DNA"/>
</dbReference>
<keyword evidence="2" id="KW-0175">Coiled coil</keyword>
<dbReference type="AlphaFoldDB" id="A0A0V8E4Q0"/>
<evidence type="ECO:0000256" key="1">
    <source>
        <dbReference type="ARBA" id="ARBA00034117"/>
    </source>
</evidence>
<sequence length="445" mass="49309">MDKGSRHLDSVIDSGTLSGAAYKAGQTMFQTYIFPMIKQLKSAINDIQNDLTSYKTADSQIKSVSNRIDEAQVKAMLANTNQLIALVEQKMRDDKDLIKSFTEKGLSGAITGLSELPGLEGQLDNLKSLKHDYQKQLEAIQTFSFSTNSLFTDSLEAFKYALQGVEIINQSKANVDGTITFPAGADMSWSSKLQAEKFSSQPTEKDKLLQKYANDPETLKQILAYTSEPLNMSVESAEALYLSVKNSDTNMKDFDDKLSQWEQHYSEDKYSKDKFGSFQTFVGTMLTTIGLLDGVDEIFGVGTIVDIEIEEALGTEIIAGGDLSEELINNELMTELEESGVKYNPEEVVMTTKESSGKLDWLENGNDRAGLQHILEEHEQDFLNKGISKEEIPTLLKRALSDGKIIGYQGRGTGRPIYEIFYKGNSYEIGITVGDNGYIVGANPR</sequence>
<feature type="domain" description="LXG" evidence="3">
    <location>
        <begin position="1"/>
        <end position="210"/>
    </location>
</feature>
<dbReference type="Proteomes" id="UP000053719">
    <property type="component" value="Unassembled WGS sequence"/>
</dbReference>